<dbReference type="REBASE" id="303330">
    <property type="entry name" value="PspCF458ORF13190P"/>
</dbReference>
<organism evidence="2 3">
    <name type="scientific">Limnobaculum zhutongyuii</name>
    <dbReference type="NCBI Taxonomy" id="2498113"/>
    <lineage>
        <taxon>Bacteria</taxon>
        <taxon>Pseudomonadati</taxon>
        <taxon>Pseudomonadota</taxon>
        <taxon>Gammaproteobacteria</taxon>
        <taxon>Enterobacterales</taxon>
        <taxon>Budviciaceae</taxon>
        <taxon>Limnobaculum</taxon>
    </lineage>
</organism>
<dbReference type="KEGG" id="prag:EKN56_13180"/>
<dbReference type="OrthoDB" id="9204522at2"/>
<proteinExistence type="predicted"/>
<dbReference type="Pfam" id="PF15515">
    <property type="entry name" value="MvaI_BcnI"/>
    <property type="match status" value="1"/>
</dbReference>
<dbReference type="RefSeq" id="WP_130592200.1">
    <property type="nucleotide sequence ID" value="NZ_CP034752.1"/>
</dbReference>
<dbReference type="EMBL" id="CP034752">
    <property type="protein sequence ID" value="QBH97266.1"/>
    <property type="molecule type" value="Genomic_DNA"/>
</dbReference>
<dbReference type="AlphaFoldDB" id="A0A411WM90"/>
<evidence type="ECO:0000259" key="1">
    <source>
        <dbReference type="Pfam" id="PF15515"/>
    </source>
</evidence>
<sequence length="437" mass="49728">MVSLEKIAQLMQKSGANKVIYKLLANNDNSKQQIYMAADFELLKELPTGEIKSGGVSSKKGPIFKAPLNLFWMDTDGNTEQARHSQLILYPKYPEVRLSGFLQKCLLSPSKLMQPSTLEERAHRIDQKRCFILGICHDRILAYVSSWDDEIALSAKQLISDKKLNSFNSVFYEYSSTDADSKNVLIEKLKEIYGKGFVPSRRLDRDGNIQPYKAQNGAGFTLESYFGIIPNGRSEPDFMDWELKAHSGSVITLMTPEPNSGTYCTDIYSFLREHASGIKPNRLDFASRHDIGIFNEKTKLVLKLDGYNPKTKKITDPDGGVFLKNKDDVVVAGWSFSKLLEHWKRKHSKTCFVSYKKQGKEEVFYRFGPEVIFAVGADFNTFFNSIANGTIYYDPGVKMDLQENGTWKPKKRNQFRVKWKNISDIYGSTTSINLDEI</sequence>
<gene>
    <name evidence="2" type="ORF">EKN56_13180</name>
</gene>
<dbReference type="Gene3D" id="3.40.210.20">
    <property type="entry name" value="MvaI/BcnI restriction endonuclease, catalytic domain"/>
    <property type="match status" value="1"/>
</dbReference>
<evidence type="ECO:0000313" key="2">
    <source>
        <dbReference type="EMBL" id="QBH97266.1"/>
    </source>
</evidence>
<dbReference type="Proteomes" id="UP000293154">
    <property type="component" value="Chromosome"/>
</dbReference>
<keyword evidence="3" id="KW-1185">Reference proteome</keyword>
<dbReference type="InterPro" id="IPR043004">
    <property type="entry name" value="MvaI_BcnI_cat"/>
</dbReference>
<feature type="domain" description="MvaI/BcnI restriction endonuclease" evidence="1">
    <location>
        <begin position="186"/>
        <end position="426"/>
    </location>
</feature>
<protein>
    <recommendedName>
        <fullName evidence="1">MvaI/BcnI restriction endonuclease domain-containing protein</fullName>
    </recommendedName>
</protein>
<accession>A0A411WM90</accession>
<name>A0A411WM90_9GAMM</name>
<dbReference type="InterPro" id="IPR029127">
    <property type="entry name" value="MvaI_BcnI"/>
</dbReference>
<evidence type="ECO:0000313" key="3">
    <source>
        <dbReference type="Proteomes" id="UP000293154"/>
    </source>
</evidence>
<reference evidence="2 3" key="1">
    <citation type="submission" date="2019-03" db="EMBL/GenBank/DDBJ databases">
        <title>Pragia sp. nov. isolated from the gut tract of Carduelis flavirostris.</title>
        <authorList>
            <person name="Ge Y."/>
        </authorList>
    </citation>
    <scope>NUCLEOTIDE SEQUENCE [LARGE SCALE GENOMIC DNA]</scope>
    <source>
        <strain evidence="2 3">CF-458</strain>
    </source>
</reference>